<feature type="domain" description="PABC" evidence="2">
    <location>
        <begin position="183"/>
        <end position="260"/>
    </location>
</feature>
<organism evidence="4">
    <name type="scientific">viral metagenome</name>
    <dbReference type="NCBI Taxonomy" id="1070528"/>
    <lineage>
        <taxon>unclassified sequences</taxon>
        <taxon>metagenomes</taxon>
        <taxon>organismal metagenomes</taxon>
    </lineage>
</organism>
<dbReference type="GO" id="GO:0003723">
    <property type="term" value="F:RNA binding"/>
    <property type="evidence" value="ECO:0007669"/>
    <property type="project" value="InterPro"/>
</dbReference>
<dbReference type="Pfam" id="PF00658">
    <property type="entry name" value="MLLE"/>
    <property type="match status" value="1"/>
</dbReference>
<accession>A0A6C0I7Q6</accession>
<dbReference type="Gene3D" id="4.10.60.30">
    <property type="entry name" value="Nanos, RNA-binding domain"/>
    <property type="match status" value="1"/>
</dbReference>
<dbReference type="PROSITE" id="PS51522">
    <property type="entry name" value="ZF_NANOS"/>
    <property type="match status" value="1"/>
</dbReference>
<dbReference type="AlphaFoldDB" id="A0A6C0I7Q6"/>
<reference evidence="4" key="1">
    <citation type="journal article" date="2020" name="Nature">
        <title>Giant virus diversity and host interactions through global metagenomics.</title>
        <authorList>
            <person name="Schulz F."/>
            <person name="Roux S."/>
            <person name="Paez-Espino D."/>
            <person name="Jungbluth S."/>
            <person name="Walsh D.A."/>
            <person name="Denef V.J."/>
            <person name="McMahon K.D."/>
            <person name="Konstantinidis K.T."/>
            <person name="Eloe-Fadrosh E.A."/>
            <person name="Kyrpides N.C."/>
            <person name="Woyke T."/>
        </authorList>
    </citation>
    <scope>NUCLEOTIDE SEQUENCE</scope>
    <source>
        <strain evidence="4">GVMAG-M-3300023184-51</strain>
    </source>
</reference>
<feature type="compositionally biased region" description="Basic and acidic residues" evidence="1">
    <location>
        <begin position="73"/>
        <end position="84"/>
    </location>
</feature>
<dbReference type="EMBL" id="MN740124">
    <property type="protein sequence ID" value="QHT88822.1"/>
    <property type="molecule type" value="Genomic_DNA"/>
</dbReference>
<dbReference type="Gene3D" id="1.10.1900.10">
    <property type="entry name" value="c-terminal domain of poly(a) binding protein"/>
    <property type="match status" value="1"/>
</dbReference>
<evidence type="ECO:0008006" key="5">
    <source>
        <dbReference type="Google" id="ProtNLM"/>
    </source>
</evidence>
<dbReference type="InterPro" id="IPR036053">
    <property type="entry name" value="PABP-dom"/>
</dbReference>
<dbReference type="PROSITE" id="PS51309">
    <property type="entry name" value="PABC"/>
    <property type="match status" value="1"/>
</dbReference>
<dbReference type="SMART" id="SM00517">
    <property type="entry name" value="PolyA"/>
    <property type="match status" value="1"/>
</dbReference>
<dbReference type="InterPro" id="IPR002004">
    <property type="entry name" value="PABP_HYD_C"/>
</dbReference>
<dbReference type="InterPro" id="IPR024161">
    <property type="entry name" value="Znf_nanos-typ"/>
</dbReference>
<sequence>MSAFSRNSNSNNNAKKPFCKVCADAGKTDTAHFVRATPDPNSAVVCPTLKALECRYCYKNGHTVKYCPVLKQNNKEKDRQERQQRRVTAPAPSQSPATIAPVKTGKFAMLDLDDEEEVLTTTFAESQTIQMPTIDNSFPSLCASASVASVTNNTWASMAASVAHIPEPKPQAKPKSQPSTQQNILYEDDDDDASEYDDAKLAIGDELYYKIVTNHQSQAGMIVGMLLELEDSELNIILRDSRELNLRVAECVEVLQSCAATRARPVVYEDDDW</sequence>
<evidence type="ECO:0000256" key="1">
    <source>
        <dbReference type="SAM" id="MobiDB-lite"/>
    </source>
</evidence>
<protein>
    <recommendedName>
        <fullName evidence="5">Nanos-type domain-containing protein</fullName>
    </recommendedName>
</protein>
<feature type="domain" description="Nanos-type" evidence="3">
    <location>
        <begin position="18"/>
        <end position="69"/>
    </location>
</feature>
<evidence type="ECO:0000313" key="4">
    <source>
        <dbReference type="EMBL" id="QHT88822.1"/>
    </source>
</evidence>
<dbReference type="InterPro" id="IPR038129">
    <property type="entry name" value="Nanos_sf"/>
</dbReference>
<proteinExistence type="predicted"/>
<evidence type="ECO:0000259" key="2">
    <source>
        <dbReference type="PROSITE" id="PS51309"/>
    </source>
</evidence>
<dbReference type="SUPFAM" id="SSF63570">
    <property type="entry name" value="PABC (PABP) domain"/>
    <property type="match status" value="1"/>
</dbReference>
<evidence type="ECO:0000259" key="3">
    <source>
        <dbReference type="PROSITE" id="PS51522"/>
    </source>
</evidence>
<feature type="region of interest" description="Disordered" evidence="1">
    <location>
        <begin position="73"/>
        <end position="102"/>
    </location>
</feature>
<name>A0A6C0I7Q6_9ZZZZ</name>